<reference evidence="1 2" key="1">
    <citation type="journal article" date="2017" name="Front. Microbiol.">
        <title>Labilibaculum manganireducens gen. nov., sp. nov. and Labilibaculum filiforme sp. nov., Novel Bacteroidetes Isolated from Subsurface Sediments of the Baltic Sea.</title>
        <authorList>
            <person name="Vandieken V."/>
            <person name="Marshall I.P."/>
            <person name="Niemann H."/>
            <person name="Engelen B."/>
            <person name="Cypionka H."/>
        </authorList>
    </citation>
    <scope>NUCLEOTIDE SEQUENCE [LARGE SCALE GENOMIC DNA]</scope>
    <source>
        <strain evidence="1 2">59.16B</strain>
    </source>
</reference>
<evidence type="ECO:0000313" key="1">
    <source>
        <dbReference type="EMBL" id="PKQ62021.1"/>
    </source>
</evidence>
<keyword evidence="2" id="KW-1185">Reference proteome</keyword>
<sequence>MQTTYIFILIIVVDVFPRVKIQEIKLNYLFLVLKPLTGFKELFAFVQDCFLGLKWFVLFLLAL</sequence>
<dbReference type="AlphaFoldDB" id="A0A2N3HVG9"/>
<proteinExistence type="predicted"/>
<evidence type="ECO:0000313" key="2">
    <source>
        <dbReference type="Proteomes" id="UP000233535"/>
    </source>
</evidence>
<dbReference type="Proteomes" id="UP000233535">
    <property type="component" value="Unassembled WGS sequence"/>
</dbReference>
<dbReference type="EMBL" id="MVDD01000010">
    <property type="protein sequence ID" value="PKQ62021.1"/>
    <property type="molecule type" value="Genomic_DNA"/>
</dbReference>
<organism evidence="1 2">
    <name type="scientific">Labilibaculum filiforme</name>
    <dbReference type="NCBI Taxonomy" id="1940526"/>
    <lineage>
        <taxon>Bacteria</taxon>
        <taxon>Pseudomonadati</taxon>
        <taxon>Bacteroidota</taxon>
        <taxon>Bacteroidia</taxon>
        <taxon>Marinilabiliales</taxon>
        <taxon>Marinifilaceae</taxon>
        <taxon>Labilibaculum</taxon>
    </lineage>
</organism>
<gene>
    <name evidence="1" type="ORF">BZG02_13860</name>
</gene>
<accession>A0A2N3HVG9</accession>
<protein>
    <submittedName>
        <fullName evidence="1">Uncharacterized protein</fullName>
    </submittedName>
</protein>
<comment type="caution">
    <text evidence="1">The sequence shown here is derived from an EMBL/GenBank/DDBJ whole genome shotgun (WGS) entry which is preliminary data.</text>
</comment>
<name>A0A2N3HVG9_9BACT</name>